<proteinExistence type="predicted"/>
<evidence type="ECO:0000313" key="1">
    <source>
        <dbReference type="EMBL" id="THF55656.1"/>
    </source>
</evidence>
<reference evidence="1 2" key="1">
    <citation type="submission" date="2019-04" db="EMBL/GenBank/DDBJ databases">
        <title>Mesorhizobium composti sp. nov., isolated from compost.</title>
        <authorList>
            <person name="Lin S.-Y."/>
            <person name="Hameed A."/>
            <person name="Hsieh Y.-T."/>
            <person name="Young C.-C."/>
        </authorList>
    </citation>
    <scope>NUCLEOTIDE SEQUENCE [LARGE SCALE GENOMIC DNA]</scope>
    <source>
        <strain evidence="1 2">CC-YTH430</strain>
    </source>
</reference>
<dbReference type="EMBL" id="SSNY01000010">
    <property type="protein sequence ID" value="THF55656.1"/>
    <property type="molecule type" value="Genomic_DNA"/>
</dbReference>
<keyword evidence="2" id="KW-1185">Reference proteome</keyword>
<comment type="caution">
    <text evidence="1">The sequence shown here is derived from an EMBL/GenBank/DDBJ whole genome shotgun (WGS) entry which is preliminary data.</text>
</comment>
<sequence length="66" mass="7491">MGNQEMKDYNAIIDQIEAVRRKNNKNWMDLMRLAFQHAPEEAAAIVADIYREDGEISALAAQLIGK</sequence>
<gene>
    <name evidence="1" type="ORF">E6C48_16360</name>
</gene>
<accession>A0ABY2Q4B5</accession>
<name>A0ABY2Q4B5_9HYPH</name>
<dbReference type="Proteomes" id="UP000306441">
    <property type="component" value="Unassembled WGS sequence"/>
</dbReference>
<evidence type="ECO:0000313" key="2">
    <source>
        <dbReference type="Proteomes" id="UP000306441"/>
    </source>
</evidence>
<organism evidence="1 2">
    <name type="scientific">Ollibium composti</name>
    <dbReference type="NCBI Taxonomy" id="2675109"/>
    <lineage>
        <taxon>Bacteria</taxon>
        <taxon>Pseudomonadati</taxon>
        <taxon>Pseudomonadota</taxon>
        <taxon>Alphaproteobacteria</taxon>
        <taxon>Hyphomicrobiales</taxon>
        <taxon>Phyllobacteriaceae</taxon>
        <taxon>Ollibium</taxon>
    </lineage>
</organism>
<protein>
    <submittedName>
        <fullName evidence="1">Uncharacterized protein</fullName>
    </submittedName>
</protein>